<dbReference type="GO" id="GO:0009306">
    <property type="term" value="P:protein secretion"/>
    <property type="evidence" value="ECO:0007669"/>
    <property type="project" value="InterPro"/>
</dbReference>
<dbReference type="InterPro" id="IPR050810">
    <property type="entry name" value="Bact_Secretion_Sys_Channel"/>
</dbReference>
<evidence type="ECO:0000256" key="2">
    <source>
        <dbReference type="SAM" id="Phobius"/>
    </source>
</evidence>
<comment type="similarity">
    <text evidence="1">Belongs to the bacterial secretin family.</text>
</comment>
<feature type="domain" description="Type II/III secretion system secretin-like" evidence="3">
    <location>
        <begin position="411"/>
        <end position="556"/>
    </location>
</feature>
<protein>
    <submittedName>
        <fullName evidence="4">Type II secretory pathway, component PulD</fullName>
    </submittedName>
</protein>
<keyword evidence="2" id="KW-0472">Membrane</keyword>
<dbReference type="PRINTS" id="PR00811">
    <property type="entry name" value="BCTERIALGSPD"/>
</dbReference>
<evidence type="ECO:0000313" key="4">
    <source>
        <dbReference type="EMBL" id="ABX08746.1"/>
    </source>
</evidence>
<keyword evidence="2" id="KW-1133">Transmembrane helix</keyword>
<reference evidence="4 5" key="1">
    <citation type="journal article" date="2007" name="PLoS Genet.">
        <title>Patterns and implications of gene gain and loss in the evolution of Prochlorococcus.</title>
        <authorList>
            <person name="Kettler G.C."/>
            <person name="Martiny A.C."/>
            <person name="Huang K."/>
            <person name="Zucker J."/>
            <person name="Coleman M.L."/>
            <person name="Rodrigue S."/>
            <person name="Chen F."/>
            <person name="Lapidus A."/>
            <person name="Ferriera S."/>
            <person name="Johnson J."/>
            <person name="Steglich C."/>
            <person name="Church G.M."/>
            <person name="Richardson P."/>
            <person name="Chisholm S.W."/>
        </authorList>
    </citation>
    <scope>NUCLEOTIDE SEQUENCE [LARGE SCALE GENOMIC DNA]</scope>
    <source>
        <strain evidence="5">MIT 9211</strain>
    </source>
</reference>
<dbReference type="EMBL" id="CP000878">
    <property type="protein sequence ID" value="ABX08746.1"/>
    <property type="molecule type" value="Genomic_DNA"/>
</dbReference>
<gene>
    <name evidence="4" type="ordered locus">P9211_08151</name>
</gene>
<evidence type="ECO:0000256" key="1">
    <source>
        <dbReference type="RuleBase" id="RU004003"/>
    </source>
</evidence>
<dbReference type="Proteomes" id="UP000000788">
    <property type="component" value="Chromosome"/>
</dbReference>
<keyword evidence="2" id="KW-0812">Transmembrane</keyword>
<dbReference type="PANTHER" id="PTHR30332">
    <property type="entry name" value="PROBABLE GENERAL SECRETION PATHWAY PROTEIN D"/>
    <property type="match status" value="1"/>
</dbReference>
<dbReference type="KEGG" id="pmj:P9211_08151"/>
<feature type="transmembrane region" description="Helical" evidence="2">
    <location>
        <begin position="20"/>
        <end position="39"/>
    </location>
</feature>
<proteinExistence type="inferred from homology"/>
<dbReference type="PANTHER" id="PTHR30332:SF17">
    <property type="entry name" value="TYPE IV PILIATION SYSTEM PROTEIN DR_0774-RELATED"/>
    <property type="match status" value="1"/>
</dbReference>
<name>A9BA84_PROM4</name>
<evidence type="ECO:0000259" key="3">
    <source>
        <dbReference type="Pfam" id="PF00263"/>
    </source>
</evidence>
<dbReference type="eggNOG" id="COG1450">
    <property type="taxonomic scope" value="Bacteria"/>
</dbReference>
<keyword evidence="5" id="KW-1185">Reference proteome</keyword>
<dbReference type="AlphaFoldDB" id="A9BA84"/>
<dbReference type="STRING" id="93059.P9211_08151"/>
<dbReference type="InterPro" id="IPR004846">
    <property type="entry name" value="T2SS/T3SS_dom"/>
</dbReference>
<sequence>MNKKYKDNLLFPLNTLSVFSRYFSVLLIIFVSSFSGDVLQASGSRSKDKTTSNSINKNNLIFDASRKNRGPQAPPLGGMAVGEIFINSRGFVDLEGPKTTITLVKASPIDSLLTLSRIANYGFLHVKDNVDESSDKSTDLVTLSFREENYQKVLNSILLAAGLQGKQEGNILMVGKDVLSKSFGPQVSRVYRLNQVSASAAADYLGSLGAKMTKVWTKTNMFSGSESTDGISTATNGNPDEIFSYTSNIGPLRGLIGTTDSRLQTITLIGDPYLVSIAEKYLKQLDLRQRQVALSVKVIDVLLNNTTDMKNAFEYGIGDNYIINSESKGLMYMFGNKSFSPTDFSVTDSFSLASRKFMGWFRSKVLTNNAKILANPTLILGESQEEILGGSEVSGSLGLGDSTIGRPWANEGFVKVGTSVVTNYTISSAEDGSTLCEPQTDIAGITFGAKVHKIDDNGYVTFSLSPNISAVSETQSIGDCGNISTLSIRRLDTGNIRVRDGDTLVLTGVIKEDDTKAITKTPVLGDIPLFGRLFRTNSTVRKKSELIIMVTPKVIKDSLTYSKTNDTTLSDVNNR</sequence>
<accession>A9BA84</accession>
<dbReference type="Pfam" id="PF00263">
    <property type="entry name" value="Secretin"/>
    <property type="match status" value="1"/>
</dbReference>
<dbReference type="HOGENOM" id="CLU_015106_0_0_3"/>
<evidence type="ECO:0000313" key="5">
    <source>
        <dbReference type="Proteomes" id="UP000000788"/>
    </source>
</evidence>
<organism evidence="4 5">
    <name type="scientific">Prochlorococcus marinus (strain MIT 9211)</name>
    <dbReference type="NCBI Taxonomy" id="93059"/>
    <lineage>
        <taxon>Bacteria</taxon>
        <taxon>Bacillati</taxon>
        <taxon>Cyanobacteriota</taxon>
        <taxon>Cyanophyceae</taxon>
        <taxon>Synechococcales</taxon>
        <taxon>Prochlorococcaceae</taxon>
        <taxon>Prochlorococcus</taxon>
    </lineage>
</organism>
<dbReference type="GO" id="GO:0015627">
    <property type="term" value="C:type II protein secretion system complex"/>
    <property type="evidence" value="ECO:0007669"/>
    <property type="project" value="TreeGrafter"/>
</dbReference>
<dbReference type="InterPro" id="IPR001775">
    <property type="entry name" value="GspD/PilQ"/>
</dbReference>